<evidence type="ECO:0000313" key="3">
    <source>
        <dbReference type="Proteomes" id="UP000000226"/>
    </source>
</evidence>
<keyword evidence="1" id="KW-1133">Transmembrane helix</keyword>
<dbReference type="EMBL" id="CM002298">
    <property type="protein sequence ID" value="ESW03374.1"/>
    <property type="molecule type" value="Genomic_DNA"/>
</dbReference>
<keyword evidence="3" id="KW-1185">Reference proteome</keyword>
<organism evidence="2 3">
    <name type="scientific">Phaseolus vulgaris</name>
    <name type="common">Kidney bean</name>
    <name type="synonym">French bean</name>
    <dbReference type="NCBI Taxonomy" id="3885"/>
    <lineage>
        <taxon>Eukaryota</taxon>
        <taxon>Viridiplantae</taxon>
        <taxon>Streptophyta</taxon>
        <taxon>Embryophyta</taxon>
        <taxon>Tracheophyta</taxon>
        <taxon>Spermatophyta</taxon>
        <taxon>Magnoliopsida</taxon>
        <taxon>eudicotyledons</taxon>
        <taxon>Gunneridae</taxon>
        <taxon>Pentapetalae</taxon>
        <taxon>rosids</taxon>
        <taxon>fabids</taxon>
        <taxon>Fabales</taxon>
        <taxon>Fabaceae</taxon>
        <taxon>Papilionoideae</taxon>
        <taxon>50 kb inversion clade</taxon>
        <taxon>NPAAA clade</taxon>
        <taxon>indigoferoid/millettioid clade</taxon>
        <taxon>Phaseoleae</taxon>
        <taxon>Phaseolus</taxon>
    </lineage>
</organism>
<accession>V7AD27</accession>
<gene>
    <name evidence="2" type="ORF">PHAVU_011G008900g</name>
</gene>
<evidence type="ECO:0000313" key="2">
    <source>
        <dbReference type="EMBL" id="ESW03374.1"/>
    </source>
</evidence>
<sequence length="77" mass="8988">MDILPNKVLREKERPFPKLLYAIITYTYSAHLCLSIYVCLNAPFLSNSNFLRCFLFFNYSLEVSLASNTSSKFIMKH</sequence>
<dbReference type="AlphaFoldDB" id="V7AD27"/>
<reference evidence="3" key="1">
    <citation type="journal article" date="2014" name="Nat. Genet.">
        <title>A reference genome for common bean and genome-wide analysis of dual domestications.</title>
        <authorList>
            <person name="Schmutz J."/>
            <person name="McClean P.E."/>
            <person name="Mamidi S."/>
            <person name="Wu G.A."/>
            <person name="Cannon S.B."/>
            <person name="Grimwood J."/>
            <person name="Jenkins J."/>
            <person name="Shu S."/>
            <person name="Song Q."/>
            <person name="Chavarro C."/>
            <person name="Torres-Torres M."/>
            <person name="Geffroy V."/>
            <person name="Moghaddam S.M."/>
            <person name="Gao D."/>
            <person name="Abernathy B."/>
            <person name="Barry K."/>
            <person name="Blair M."/>
            <person name="Brick M.A."/>
            <person name="Chovatia M."/>
            <person name="Gepts P."/>
            <person name="Goodstein D.M."/>
            <person name="Gonzales M."/>
            <person name="Hellsten U."/>
            <person name="Hyten D.L."/>
            <person name="Jia G."/>
            <person name="Kelly J.D."/>
            <person name="Kudrna D."/>
            <person name="Lee R."/>
            <person name="Richard M.M."/>
            <person name="Miklas P.N."/>
            <person name="Osorno J.M."/>
            <person name="Rodrigues J."/>
            <person name="Thareau V."/>
            <person name="Urrea C.A."/>
            <person name="Wang M."/>
            <person name="Yu Y."/>
            <person name="Zhang M."/>
            <person name="Wing R.A."/>
            <person name="Cregan P.B."/>
            <person name="Rokhsar D.S."/>
            <person name="Jackson S.A."/>
        </authorList>
    </citation>
    <scope>NUCLEOTIDE SEQUENCE [LARGE SCALE GENOMIC DNA]</scope>
    <source>
        <strain evidence="3">cv. G19833</strain>
    </source>
</reference>
<keyword evidence="1" id="KW-0472">Membrane</keyword>
<evidence type="ECO:0000256" key="1">
    <source>
        <dbReference type="SAM" id="Phobius"/>
    </source>
</evidence>
<keyword evidence="1" id="KW-0812">Transmembrane</keyword>
<dbReference type="SMR" id="V7AD27"/>
<dbReference type="Gramene" id="ESW03374">
    <property type="protein sequence ID" value="ESW03374"/>
    <property type="gene ID" value="PHAVU_011G008900g"/>
</dbReference>
<proteinExistence type="predicted"/>
<protein>
    <submittedName>
        <fullName evidence="2">Uncharacterized protein</fullName>
    </submittedName>
</protein>
<dbReference type="Proteomes" id="UP000000226">
    <property type="component" value="Chromosome 11"/>
</dbReference>
<feature type="transmembrane region" description="Helical" evidence="1">
    <location>
        <begin position="20"/>
        <end position="40"/>
    </location>
</feature>
<name>V7AD27_PHAVU</name>